<comment type="caution">
    <text evidence="5">The sequence shown here is derived from an EMBL/GenBank/DDBJ whole genome shotgun (WGS) entry which is preliminary data.</text>
</comment>
<keyword evidence="6" id="KW-1185">Reference proteome</keyword>
<dbReference type="InterPro" id="IPR043594">
    <property type="entry name" value="HMGL"/>
</dbReference>
<dbReference type="PANTHER" id="PTHR42738:SF7">
    <property type="entry name" value="HYDROXYMETHYLGLUTARYL-COA LYASE"/>
    <property type="match status" value="1"/>
</dbReference>
<dbReference type="RefSeq" id="WP_024706833.1">
    <property type="nucleotide sequence ID" value="NZ_JBEAAL010000030.1"/>
</dbReference>
<evidence type="ECO:0000256" key="1">
    <source>
        <dbReference type="ARBA" id="ARBA00009405"/>
    </source>
</evidence>
<dbReference type="CDD" id="cd07938">
    <property type="entry name" value="DRE_TIM_HMGL"/>
    <property type="match status" value="1"/>
</dbReference>
<dbReference type="Pfam" id="PF00682">
    <property type="entry name" value="HMGL-like"/>
    <property type="match status" value="1"/>
</dbReference>
<proteinExistence type="inferred from homology"/>
<dbReference type="EMBL" id="JBEAAL010000030">
    <property type="protein sequence ID" value="MEQ1408782.1"/>
    <property type="molecule type" value="Genomic_DNA"/>
</dbReference>
<accession>A0ABV0MA55</accession>
<keyword evidence="3 5" id="KW-0456">Lyase</keyword>
<organism evidence="5 6">
    <name type="scientific">Neorhizobium phenanthreniclasticum</name>
    <dbReference type="NCBI Taxonomy" id="3157917"/>
    <lineage>
        <taxon>Bacteria</taxon>
        <taxon>Pseudomonadati</taxon>
        <taxon>Pseudomonadota</taxon>
        <taxon>Alphaproteobacteria</taxon>
        <taxon>Hyphomicrobiales</taxon>
        <taxon>Rhizobiaceae</taxon>
        <taxon>Rhizobium/Agrobacterium group</taxon>
        <taxon>Neorhizobium</taxon>
    </lineage>
</organism>
<reference evidence="5 6" key="1">
    <citation type="submission" date="2024-05" db="EMBL/GenBank/DDBJ databases">
        <title>Neorhizobium sp. Rsf11, a plant growth promoting and heavy metal resistant PAH-degrader.</title>
        <authorList>
            <person name="Golubev S.N."/>
            <person name="Muratova A.Y."/>
            <person name="Markelova M.I."/>
        </authorList>
    </citation>
    <scope>NUCLEOTIDE SEQUENCE [LARGE SCALE GENOMIC DNA]</scope>
    <source>
        <strain evidence="5 6">Rsf11</strain>
    </source>
</reference>
<dbReference type="InterPro" id="IPR000891">
    <property type="entry name" value="PYR_CT"/>
</dbReference>
<dbReference type="GO" id="GO:0016829">
    <property type="term" value="F:lyase activity"/>
    <property type="evidence" value="ECO:0007669"/>
    <property type="project" value="UniProtKB-KW"/>
</dbReference>
<dbReference type="PROSITE" id="PS50991">
    <property type="entry name" value="PYR_CT"/>
    <property type="match status" value="1"/>
</dbReference>
<dbReference type="SUPFAM" id="SSF51569">
    <property type="entry name" value="Aldolase"/>
    <property type="match status" value="1"/>
</dbReference>
<keyword evidence="2" id="KW-0479">Metal-binding</keyword>
<evidence type="ECO:0000259" key="4">
    <source>
        <dbReference type="PROSITE" id="PS50991"/>
    </source>
</evidence>
<dbReference type="PANTHER" id="PTHR42738">
    <property type="entry name" value="HYDROXYMETHYLGLUTARYL-COA LYASE"/>
    <property type="match status" value="1"/>
</dbReference>
<dbReference type="Proteomes" id="UP001496627">
    <property type="component" value="Unassembled WGS sequence"/>
</dbReference>
<dbReference type="NCBIfam" id="NF004283">
    <property type="entry name" value="PRK05692.1"/>
    <property type="match status" value="1"/>
</dbReference>
<comment type="similarity">
    <text evidence="1">Belongs to the HMG-CoA lyase family.</text>
</comment>
<evidence type="ECO:0000313" key="6">
    <source>
        <dbReference type="Proteomes" id="UP001496627"/>
    </source>
</evidence>
<dbReference type="Gene3D" id="3.20.20.70">
    <property type="entry name" value="Aldolase class I"/>
    <property type="match status" value="1"/>
</dbReference>
<dbReference type="InterPro" id="IPR013785">
    <property type="entry name" value="Aldolase_TIM"/>
</dbReference>
<feature type="domain" description="Pyruvate carboxyltransferase" evidence="4">
    <location>
        <begin position="4"/>
        <end position="272"/>
    </location>
</feature>
<protein>
    <submittedName>
        <fullName evidence="5">Hydroxymethylglutaryl-CoA lyase</fullName>
    </submittedName>
</protein>
<sequence length="318" mass="33276">MTAVQIVEVGPRDGFQNIGPFIPTETKIAVIRELAAAGVKRMEITSFVSPRAIPQLADAGEVLADVLAQGRVVPQVLVPNARYGQKAITAGARFLSYVISVSESHSRSNVRATPDEALADYARLVAQAPDGLRMRFNLATAFHCPFEGVTPASAVLAILGRALEICPDAEICLCDTTGRGEPAQVAELFEAAMARFPAVSAWAMHAHDTYGHGTANVRASYDQGVRVFDSAIGGLGGCPYAPGASGNVATEDLVSLFQDYGVETGVDLVALAPIAAAVQALPGANCSRNGIGVEDGDKNKAESKLKIDSMLTTAYESS</sequence>
<evidence type="ECO:0000256" key="3">
    <source>
        <dbReference type="ARBA" id="ARBA00023239"/>
    </source>
</evidence>
<evidence type="ECO:0000313" key="5">
    <source>
        <dbReference type="EMBL" id="MEQ1408782.1"/>
    </source>
</evidence>
<gene>
    <name evidence="5" type="ORF">ABK249_28010</name>
</gene>
<evidence type="ECO:0000256" key="2">
    <source>
        <dbReference type="ARBA" id="ARBA00022723"/>
    </source>
</evidence>
<name>A0ABV0MA55_9HYPH</name>